<dbReference type="CDD" id="cd08161">
    <property type="entry name" value="SET"/>
    <property type="match status" value="1"/>
</dbReference>
<reference evidence="2" key="1">
    <citation type="submission" date="2013-08" db="EMBL/GenBank/DDBJ databases">
        <authorList>
            <person name="Mendez C."/>
            <person name="Richter M."/>
            <person name="Ferrer M."/>
            <person name="Sanchez J."/>
        </authorList>
    </citation>
    <scope>NUCLEOTIDE SEQUENCE</scope>
</reference>
<sequence length="92" mass="10425">MLISDSEIASLPAAMQAALLKYSYRGVGKDRLIGAVYYCIDDSRFMNHSEHPNTKWIESDETYVASCDIPKNSELTCNYSDFCEAGEFCFEF</sequence>
<dbReference type="SUPFAM" id="SSF82199">
    <property type="entry name" value="SET domain"/>
    <property type="match status" value="1"/>
</dbReference>
<dbReference type="InterPro" id="IPR001214">
    <property type="entry name" value="SET_dom"/>
</dbReference>
<evidence type="ECO:0000313" key="2">
    <source>
        <dbReference type="EMBL" id="EQD29464.1"/>
    </source>
</evidence>
<name>T0ZL66_9ZZZZ</name>
<accession>T0ZL66</accession>
<gene>
    <name evidence="2" type="ORF">B1A_20698</name>
</gene>
<protein>
    <submittedName>
        <fullName evidence="2">Nuclear protein SET</fullName>
    </submittedName>
</protein>
<dbReference type="Pfam" id="PF00856">
    <property type="entry name" value="SET"/>
    <property type="match status" value="1"/>
</dbReference>
<proteinExistence type="predicted"/>
<dbReference type="InterPro" id="IPR046341">
    <property type="entry name" value="SET_dom_sf"/>
</dbReference>
<dbReference type="EMBL" id="AUZX01015281">
    <property type="protein sequence ID" value="EQD29464.1"/>
    <property type="molecule type" value="Genomic_DNA"/>
</dbReference>
<evidence type="ECO:0000259" key="1">
    <source>
        <dbReference type="Pfam" id="PF00856"/>
    </source>
</evidence>
<dbReference type="AlphaFoldDB" id="T0ZL66"/>
<organism evidence="2">
    <name type="scientific">mine drainage metagenome</name>
    <dbReference type="NCBI Taxonomy" id="410659"/>
    <lineage>
        <taxon>unclassified sequences</taxon>
        <taxon>metagenomes</taxon>
        <taxon>ecological metagenomes</taxon>
    </lineage>
</organism>
<feature type="domain" description="SET" evidence="1">
    <location>
        <begin position="41"/>
        <end position="79"/>
    </location>
</feature>
<comment type="caution">
    <text evidence="2">The sequence shown here is derived from an EMBL/GenBank/DDBJ whole genome shotgun (WGS) entry which is preliminary data.</text>
</comment>
<reference evidence="2" key="2">
    <citation type="journal article" date="2014" name="ISME J.">
        <title>Microbial stratification in low pH oxic and suboxic macroscopic growths along an acid mine drainage.</title>
        <authorList>
            <person name="Mendez-Garcia C."/>
            <person name="Mesa V."/>
            <person name="Sprenger R.R."/>
            <person name="Richter M."/>
            <person name="Diez M.S."/>
            <person name="Solano J."/>
            <person name="Bargiela R."/>
            <person name="Golyshina O.V."/>
            <person name="Manteca A."/>
            <person name="Ramos J.L."/>
            <person name="Gallego J.R."/>
            <person name="Llorente I."/>
            <person name="Martins Dos Santos V.A."/>
            <person name="Jensen O.N."/>
            <person name="Pelaez A.I."/>
            <person name="Sanchez J."/>
            <person name="Ferrer M."/>
        </authorList>
    </citation>
    <scope>NUCLEOTIDE SEQUENCE</scope>
</reference>
<dbReference type="Gene3D" id="2.170.270.10">
    <property type="entry name" value="SET domain"/>
    <property type="match status" value="1"/>
</dbReference>